<comment type="caution">
    <text evidence="2">The sequence shown here is derived from an EMBL/GenBank/DDBJ whole genome shotgun (WGS) entry which is preliminary data.</text>
</comment>
<feature type="transmembrane region" description="Helical" evidence="1">
    <location>
        <begin position="12"/>
        <end position="38"/>
    </location>
</feature>
<evidence type="ECO:0000313" key="3">
    <source>
        <dbReference type="Proteomes" id="UP000805614"/>
    </source>
</evidence>
<sequence length="85" mass="8830">MGGNHTGSQRFIAEAGLTTSIVCAGLSVFPFLAALVMWGSASTGAGPHRALLLALCLVGLAALSFAASVVFRVRIGEPVFKRRTR</sequence>
<proteinExistence type="predicted"/>
<dbReference type="EMBL" id="JABVEC010000046">
    <property type="protein sequence ID" value="MBC6470666.1"/>
    <property type="molecule type" value="Genomic_DNA"/>
</dbReference>
<name>A0ABR7M0W1_9ACTN</name>
<keyword evidence="1" id="KW-0472">Membrane</keyword>
<keyword evidence="1" id="KW-1133">Transmembrane helix</keyword>
<organism evidence="2 3">
    <name type="scientific">Actinomadura alba</name>
    <dbReference type="NCBI Taxonomy" id="406431"/>
    <lineage>
        <taxon>Bacteria</taxon>
        <taxon>Bacillati</taxon>
        <taxon>Actinomycetota</taxon>
        <taxon>Actinomycetes</taxon>
        <taxon>Streptosporangiales</taxon>
        <taxon>Thermomonosporaceae</taxon>
        <taxon>Actinomadura</taxon>
    </lineage>
</organism>
<protein>
    <submittedName>
        <fullName evidence="2">Uncharacterized protein</fullName>
    </submittedName>
</protein>
<keyword evidence="1" id="KW-0812">Transmembrane</keyword>
<keyword evidence="3" id="KW-1185">Reference proteome</keyword>
<evidence type="ECO:0000256" key="1">
    <source>
        <dbReference type="SAM" id="Phobius"/>
    </source>
</evidence>
<dbReference type="RefSeq" id="WP_187247710.1">
    <property type="nucleotide sequence ID" value="NZ_BAAAOK010000011.1"/>
</dbReference>
<feature type="transmembrane region" description="Helical" evidence="1">
    <location>
        <begin position="50"/>
        <end position="73"/>
    </location>
</feature>
<dbReference type="Proteomes" id="UP000805614">
    <property type="component" value="Unassembled WGS sequence"/>
</dbReference>
<reference evidence="2 3" key="1">
    <citation type="submission" date="2020-06" db="EMBL/GenBank/DDBJ databases">
        <title>Actinomadura xiongansis sp. nov., isolated from soil of Baiyangdian.</title>
        <authorList>
            <person name="Zhang X."/>
        </authorList>
    </citation>
    <scope>NUCLEOTIDE SEQUENCE [LARGE SCALE GENOMIC DNA]</scope>
    <source>
        <strain evidence="2 3">HBUM206468</strain>
    </source>
</reference>
<gene>
    <name evidence="2" type="ORF">HKK74_35025</name>
</gene>
<accession>A0ABR7M0W1</accession>
<evidence type="ECO:0000313" key="2">
    <source>
        <dbReference type="EMBL" id="MBC6470666.1"/>
    </source>
</evidence>